<dbReference type="AlphaFoldDB" id="A0AAF0FBU4"/>
<accession>A0AAF0FBU4</accession>
<keyword evidence="1" id="KW-0175">Coiled coil</keyword>
<evidence type="ECO:0000313" key="3">
    <source>
        <dbReference type="EMBL" id="WFD44447.1"/>
    </source>
</evidence>
<dbReference type="Gene3D" id="1.10.418.10">
    <property type="entry name" value="Calponin-like domain"/>
    <property type="match status" value="1"/>
</dbReference>
<evidence type="ECO:0000313" key="4">
    <source>
        <dbReference type="Proteomes" id="UP001214628"/>
    </source>
</evidence>
<feature type="coiled-coil region" evidence="1">
    <location>
        <begin position="175"/>
        <end position="263"/>
    </location>
</feature>
<protein>
    <submittedName>
        <fullName evidence="3">Uncharacterized protein</fullName>
    </submittedName>
</protein>
<sequence length="422" mass="48643">MSYEDVLHIETSIPTLDLNGRTPAEDQLATLHRMIVIAIAKSEANETQISAMQSLPYEQQMILMQVIESGLSSPNQLKEEENEPKNNDPNLLSKENADTLRLQLAKQKELTIMHQDQLTHAVEQLERITQENKQMAEEVRFQRYLTKLSHLRDCEQTCKALQQQVDEWRPVVDLSKRQEAQLDQYHERLDEVTELQQEVKKLRAERSEAKKDPNTLEINRDEPRNAIALEKLRQECAKLQQGYKQVEQEKNELLERCKALENGEDSTQAKFDNDDVDRKSLSQPETLMSLRDEIARLQNQLESTKLVTVLDHDAAVPLDPAARRESHLAAIYAEITAMRNNARSKEKEAQYVSATDTRSQLRKLSKKYTSDKSTSSKSSEKSVSKDFRPILDLLNQSFKSDDLVMKRLEECWDAASQVRVSR</sequence>
<gene>
    <name evidence="3" type="ORF">MPSI1_003115</name>
</gene>
<organism evidence="3 4">
    <name type="scientific">Malassezia psittaci</name>
    <dbReference type="NCBI Taxonomy" id="1821823"/>
    <lineage>
        <taxon>Eukaryota</taxon>
        <taxon>Fungi</taxon>
        <taxon>Dikarya</taxon>
        <taxon>Basidiomycota</taxon>
        <taxon>Ustilaginomycotina</taxon>
        <taxon>Malasseziomycetes</taxon>
        <taxon>Malasseziales</taxon>
        <taxon>Malasseziaceae</taxon>
        <taxon>Malassezia</taxon>
    </lineage>
</organism>
<keyword evidence="4" id="KW-1185">Reference proteome</keyword>
<dbReference type="SUPFAM" id="SSF116907">
    <property type="entry name" value="Hook domain"/>
    <property type="match status" value="1"/>
</dbReference>
<dbReference type="Proteomes" id="UP001214628">
    <property type="component" value="Chromosome 4"/>
</dbReference>
<dbReference type="InterPro" id="IPR036872">
    <property type="entry name" value="CH_dom_sf"/>
</dbReference>
<evidence type="ECO:0000256" key="1">
    <source>
        <dbReference type="SAM" id="Coils"/>
    </source>
</evidence>
<feature type="region of interest" description="Disordered" evidence="2">
    <location>
        <begin position="362"/>
        <end position="384"/>
    </location>
</feature>
<proteinExistence type="predicted"/>
<evidence type="ECO:0000256" key="2">
    <source>
        <dbReference type="SAM" id="MobiDB-lite"/>
    </source>
</evidence>
<dbReference type="EMBL" id="CP118378">
    <property type="protein sequence ID" value="WFD44447.1"/>
    <property type="molecule type" value="Genomic_DNA"/>
</dbReference>
<feature type="region of interest" description="Disordered" evidence="2">
    <location>
        <begin position="75"/>
        <end position="94"/>
    </location>
</feature>
<feature type="compositionally biased region" description="Basic and acidic residues" evidence="2">
    <location>
        <begin position="77"/>
        <end position="86"/>
    </location>
</feature>
<name>A0AAF0FBU4_9BASI</name>
<reference evidence="3" key="1">
    <citation type="submission" date="2023-02" db="EMBL/GenBank/DDBJ databases">
        <title>Mating type loci evolution in Malassezia.</title>
        <authorList>
            <person name="Coelho M.A."/>
        </authorList>
    </citation>
    <scope>NUCLEOTIDE SEQUENCE</scope>
    <source>
        <strain evidence="3">CBS 14136</strain>
    </source>
</reference>